<evidence type="ECO:0000313" key="2">
    <source>
        <dbReference type="EMBL" id="KAK9688583.1"/>
    </source>
</evidence>
<organism evidence="2 3">
    <name type="scientific">Popillia japonica</name>
    <name type="common">Japanese beetle</name>
    <dbReference type="NCBI Taxonomy" id="7064"/>
    <lineage>
        <taxon>Eukaryota</taxon>
        <taxon>Metazoa</taxon>
        <taxon>Ecdysozoa</taxon>
        <taxon>Arthropoda</taxon>
        <taxon>Hexapoda</taxon>
        <taxon>Insecta</taxon>
        <taxon>Pterygota</taxon>
        <taxon>Neoptera</taxon>
        <taxon>Endopterygota</taxon>
        <taxon>Coleoptera</taxon>
        <taxon>Polyphaga</taxon>
        <taxon>Scarabaeiformia</taxon>
        <taxon>Scarabaeidae</taxon>
        <taxon>Rutelinae</taxon>
        <taxon>Popillia</taxon>
    </lineage>
</organism>
<evidence type="ECO:0000313" key="3">
    <source>
        <dbReference type="Proteomes" id="UP001458880"/>
    </source>
</evidence>
<protein>
    <submittedName>
        <fullName evidence="2">Uncharacterized protein</fullName>
    </submittedName>
</protein>
<dbReference type="AlphaFoldDB" id="A0AAW1IGT5"/>
<keyword evidence="3" id="KW-1185">Reference proteome</keyword>
<comment type="caution">
    <text evidence="2">The sequence shown here is derived from an EMBL/GenBank/DDBJ whole genome shotgun (WGS) entry which is preliminary data.</text>
</comment>
<feature type="compositionally biased region" description="Basic and acidic residues" evidence="1">
    <location>
        <begin position="57"/>
        <end position="71"/>
    </location>
</feature>
<feature type="compositionally biased region" description="Acidic residues" evidence="1">
    <location>
        <begin position="45"/>
        <end position="56"/>
    </location>
</feature>
<dbReference type="EMBL" id="JASPKY010000586">
    <property type="protein sequence ID" value="KAK9688583.1"/>
    <property type="molecule type" value="Genomic_DNA"/>
</dbReference>
<proteinExistence type="predicted"/>
<evidence type="ECO:0000256" key="1">
    <source>
        <dbReference type="SAM" id="MobiDB-lite"/>
    </source>
</evidence>
<name>A0AAW1IGT5_POPJA</name>
<accession>A0AAW1IGT5</accession>
<feature type="compositionally biased region" description="Acidic residues" evidence="1">
    <location>
        <begin position="21"/>
        <end position="38"/>
    </location>
</feature>
<reference evidence="2 3" key="1">
    <citation type="journal article" date="2024" name="BMC Genomics">
        <title>De novo assembly and annotation of Popillia japonica's genome with initial clues to its potential as an invasive pest.</title>
        <authorList>
            <person name="Cucini C."/>
            <person name="Boschi S."/>
            <person name="Funari R."/>
            <person name="Cardaioli E."/>
            <person name="Iannotti N."/>
            <person name="Marturano G."/>
            <person name="Paoli F."/>
            <person name="Bruttini M."/>
            <person name="Carapelli A."/>
            <person name="Frati F."/>
            <person name="Nardi F."/>
        </authorList>
    </citation>
    <scope>NUCLEOTIDE SEQUENCE [LARGE SCALE GENOMIC DNA]</scope>
    <source>
        <strain evidence="2">DMR45628</strain>
    </source>
</reference>
<feature type="region of interest" description="Disordered" evidence="1">
    <location>
        <begin position="21"/>
        <end position="71"/>
    </location>
</feature>
<gene>
    <name evidence="2" type="ORF">QE152_g35203</name>
</gene>
<sequence length="71" mass="8141">MDGKASTSNYNRKRLLSDTELEDIWNLEDDSGEDDTDFEPYSSECSDDSSLEDSDIESTKEDYNEDLANKF</sequence>
<dbReference type="Proteomes" id="UP001458880">
    <property type="component" value="Unassembled WGS sequence"/>
</dbReference>